<name>A0A833YQW9_9CHIR</name>
<dbReference type="AlphaFoldDB" id="A0A833YQW9"/>
<gene>
    <name evidence="1" type="ORF">HJG60_004656</name>
</gene>
<proteinExistence type="predicted"/>
<accession>A0A833YQW9</accession>
<evidence type="ECO:0000313" key="1">
    <source>
        <dbReference type="EMBL" id="KAF6077431.1"/>
    </source>
</evidence>
<protein>
    <submittedName>
        <fullName evidence="1">Exocyst complex component 3 like 1</fullName>
    </submittedName>
</protein>
<evidence type="ECO:0000313" key="2">
    <source>
        <dbReference type="Proteomes" id="UP000664940"/>
    </source>
</evidence>
<organism evidence="1 2">
    <name type="scientific">Phyllostomus discolor</name>
    <name type="common">pale spear-nosed bat</name>
    <dbReference type="NCBI Taxonomy" id="89673"/>
    <lineage>
        <taxon>Eukaryota</taxon>
        <taxon>Metazoa</taxon>
        <taxon>Chordata</taxon>
        <taxon>Craniata</taxon>
        <taxon>Vertebrata</taxon>
        <taxon>Euteleostomi</taxon>
        <taxon>Mammalia</taxon>
        <taxon>Eutheria</taxon>
        <taxon>Laurasiatheria</taxon>
        <taxon>Chiroptera</taxon>
        <taxon>Yangochiroptera</taxon>
        <taxon>Phyllostomidae</taxon>
        <taxon>Phyllostominae</taxon>
        <taxon>Phyllostomus</taxon>
    </lineage>
</organism>
<comment type="caution">
    <text evidence="1">The sequence shown here is derived from an EMBL/GenBank/DDBJ whole genome shotgun (WGS) entry which is preliminary data.</text>
</comment>
<dbReference type="Proteomes" id="UP000664940">
    <property type="component" value="Unassembled WGS sequence"/>
</dbReference>
<reference evidence="1 2" key="1">
    <citation type="journal article" date="2020" name="Nature">
        <title>Six reference-quality genomes reveal evolution of bat adaptations.</title>
        <authorList>
            <person name="Jebb D."/>
            <person name="Huang Z."/>
            <person name="Pippel M."/>
            <person name="Hughes G.M."/>
            <person name="Lavrichenko K."/>
            <person name="Devanna P."/>
            <person name="Winkler S."/>
            <person name="Jermiin L.S."/>
            <person name="Skirmuntt E.C."/>
            <person name="Katzourakis A."/>
            <person name="Burkitt-Gray L."/>
            <person name="Ray D.A."/>
            <person name="Sullivan K.A.M."/>
            <person name="Roscito J.G."/>
            <person name="Kirilenko B.M."/>
            <person name="Davalos L.M."/>
            <person name="Corthals A.P."/>
            <person name="Power M.L."/>
            <person name="Jones G."/>
            <person name="Ransome R.D."/>
            <person name="Dechmann D.K.N."/>
            <person name="Locatelli A.G."/>
            <person name="Puechmaille S.J."/>
            <person name="Fedrigo O."/>
            <person name="Jarvis E.D."/>
            <person name="Hiller M."/>
            <person name="Vernes S.C."/>
            <person name="Myers E.W."/>
            <person name="Teeling E.C."/>
        </authorList>
    </citation>
    <scope>NUCLEOTIDE SEQUENCE [LARGE SCALE GENOMIC DNA]</scope>
    <source>
        <strain evidence="1">Bat1K_MPI-CBG_1</strain>
    </source>
</reference>
<sequence length="75" mass="7893">MMPPSFGIFSYSCEDHVSALLDLRGDVSQEQRLAALSSLQDGSQPSPPAGRRALFSLVPAPTPAPSNCIFSGICV</sequence>
<dbReference type="EMBL" id="JABVXQ010000014">
    <property type="protein sequence ID" value="KAF6077431.1"/>
    <property type="molecule type" value="Genomic_DNA"/>
</dbReference>